<keyword evidence="6" id="KW-0175">Coiled coil</keyword>
<evidence type="ECO:0000256" key="5">
    <source>
        <dbReference type="ARBA" id="ARBA00022821"/>
    </source>
</evidence>
<dbReference type="Gene3D" id="3.80.10.10">
    <property type="entry name" value="Ribonuclease Inhibitor"/>
    <property type="match status" value="1"/>
</dbReference>
<dbReference type="Gene3D" id="3.40.50.300">
    <property type="entry name" value="P-loop containing nucleotide triphosphate hydrolases"/>
    <property type="match status" value="1"/>
</dbReference>
<keyword evidence="3" id="KW-0677">Repeat</keyword>
<proteinExistence type="inferred from homology"/>
<keyword evidence="13" id="KW-1185">Reference proteome</keyword>
<dbReference type="Pfam" id="PF23559">
    <property type="entry name" value="WHD_DRP"/>
    <property type="match status" value="1"/>
</dbReference>
<dbReference type="CDD" id="cd14798">
    <property type="entry name" value="RX-CC_like"/>
    <property type="match status" value="1"/>
</dbReference>
<evidence type="ECO:0000256" key="4">
    <source>
        <dbReference type="ARBA" id="ARBA00022741"/>
    </source>
</evidence>
<keyword evidence="5" id="KW-0611">Plant defense</keyword>
<dbReference type="Gene3D" id="1.10.10.10">
    <property type="entry name" value="Winged helix-like DNA-binding domain superfamily/Winged helix DNA-binding domain"/>
    <property type="match status" value="1"/>
</dbReference>
<feature type="domain" description="Disease resistance N-terminal" evidence="8">
    <location>
        <begin position="5"/>
        <end position="92"/>
    </location>
</feature>
<dbReference type="AlphaFoldDB" id="A0A0Q3LM83"/>
<protein>
    <recommendedName>
        <fullName evidence="14">NB-ARC domain-containing protein</fullName>
    </recommendedName>
</protein>
<feature type="domain" description="Disease resistance protein winged helix" evidence="9">
    <location>
        <begin position="438"/>
        <end position="507"/>
    </location>
</feature>
<dbReference type="GO" id="GO:0009626">
    <property type="term" value="P:plant-type hypersensitive response"/>
    <property type="evidence" value="ECO:0007669"/>
    <property type="project" value="UniProtKB-ARBA"/>
</dbReference>
<dbReference type="Pfam" id="PF18052">
    <property type="entry name" value="Rx_N"/>
    <property type="match status" value="1"/>
</dbReference>
<evidence type="ECO:0000259" key="8">
    <source>
        <dbReference type="Pfam" id="PF18052"/>
    </source>
</evidence>
<dbReference type="InterPro" id="IPR044974">
    <property type="entry name" value="Disease_R_plants"/>
</dbReference>
<reference evidence="12" key="3">
    <citation type="submission" date="2018-08" db="UniProtKB">
        <authorList>
            <consortium name="EnsemblPlants"/>
        </authorList>
    </citation>
    <scope>IDENTIFICATION</scope>
    <source>
        <strain evidence="12">cv. Bd21</strain>
    </source>
</reference>
<dbReference type="InterPro" id="IPR036388">
    <property type="entry name" value="WH-like_DNA-bd_sf"/>
</dbReference>
<evidence type="ECO:0000256" key="6">
    <source>
        <dbReference type="ARBA" id="ARBA00023054"/>
    </source>
</evidence>
<comment type="similarity">
    <text evidence="1">Belongs to the disease resistance NB-LRR family.</text>
</comment>
<evidence type="ECO:0000313" key="12">
    <source>
        <dbReference type="EnsemblPlants" id="KQJ93573"/>
    </source>
</evidence>
<dbReference type="Gramene" id="KQJ93573">
    <property type="protein sequence ID" value="KQJ93573"/>
    <property type="gene ID" value="BRADI_3g05470v3"/>
</dbReference>
<evidence type="ECO:0000259" key="7">
    <source>
        <dbReference type="Pfam" id="PF00931"/>
    </source>
</evidence>
<evidence type="ECO:0000256" key="1">
    <source>
        <dbReference type="ARBA" id="ARBA00008894"/>
    </source>
</evidence>
<dbReference type="GO" id="GO:0002758">
    <property type="term" value="P:innate immune response-activating signaling pathway"/>
    <property type="evidence" value="ECO:0007669"/>
    <property type="project" value="UniProtKB-ARBA"/>
</dbReference>
<dbReference type="PANTHER" id="PTHR23155:SF1052">
    <property type="entry name" value="DISEASE RESISTANCE PROTEIN RPM1"/>
    <property type="match status" value="1"/>
</dbReference>
<dbReference type="InterPro" id="IPR027417">
    <property type="entry name" value="P-loop_NTPase"/>
</dbReference>
<keyword evidence="4" id="KW-0547">Nucleotide-binding</keyword>
<name>A0A0Q3LM83_BRADI</name>
<dbReference type="InterPro" id="IPR042197">
    <property type="entry name" value="Apaf_helical"/>
</dbReference>
<evidence type="ECO:0000313" key="11">
    <source>
        <dbReference type="EMBL" id="KQJ93573.1"/>
    </source>
</evidence>
<dbReference type="Gene3D" id="1.10.8.430">
    <property type="entry name" value="Helical domain of apoptotic protease-activating factors"/>
    <property type="match status" value="1"/>
</dbReference>
<dbReference type="EMBL" id="CM000882">
    <property type="protein sequence ID" value="KQJ93573.1"/>
    <property type="molecule type" value="Genomic_DNA"/>
</dbReference>
<evidence type="ECO:0008006" key="14">
    <source>
        <dbReference type="Google" id="ProtNLM"/>
    </source>
</evidence>
<dbReference type="FunFam" id="1.10.10.10:FF:000322">
    <property type="entry name" value="Probable disease resistance protein At1g63360"/>
    <property type="match status" value="1"/>
</dbReference>
<evidence type="ECO:0000259" key="10">
    <source>
        <dbReference type="Pfam" id="PF23598"/>
    </source>
</evidence>
<dbReference type="GO" id="GO:0043531">
    <property type="term" value="F:ADP binding"/>
    <property type="evidence" value="ECO:0007669"/>
    <property type="project" value="InterPro"/>
</dbReference>
<evidence type="ECO:0000256" key="3">
    <source>
        <dbReference type="ARBA" id="ARBA00022737"/>
    </source>
</evidence>
<dbReference type="RefSeq" id="XP_014755736.1">
    <property type="nucleotide sequence ID" value="XM_014900250.2"/>
</dbReference>
<dbReference type="InterPro" id="IPR055414">
    <property type="entry name" value="LRR_R13L4/SHOC2-like"/>
</dbReference>
<dbReference type="GeneID" id="100824913"/>
<dbReference type="Pfam" id="PF23598">
    <property type="entry name" value="LRR_14"/>
    <property type="match status" value="1"/>
</dbReference>
<sequence>MAEAVMGPLVGRLQELAMSEARAMVAVNNDVRRLRDKLMWMQAFLREAEPRRRVANDELIRVCLQQTRDAVFDAEDAVDQFFLQIDLSRYPNWSRTILKFFSSFTTQVRVRHDLSRRIKLINTRLESIIENKGKYKIDETSDTNSVTPWRPSTAMSATTQKLDDFVLPLVGRDDQVNQLEKALVDETKTERPLLISVTGKSGVGKTKLVKERYEKHLTLRHFKVKAWVTCGPNLSASNIMMLILLRLTESPVTCSKDKAGDTMREVLKRKRYLLVIDGEVSSTEWNIMLSFLPKDKANRNSRVVRVTQATEEEPQVAGFDQTNIQLNQFEEKYTTTELFLATLFMDEKVEKRYADVVEKDVKEERAELIFNATGGLPLAVVLLSGLLRTKEYPGEWNKVFEHLGGKCNERRRLENILAMCFDDLPHDLKSCFLYFTGFPANTLVKARNLVCKWMAEGFLRPKEGKTMEKVGEKYLHELVHRRLMNLPPVENAAPGDERVTVQTRVHEFLVLEAQEANFLEVHCGDDVPTLTTVRRLSLQNHSDKYGALADPLPKLRSILSNFEKEHSKPQGSAAEMKEETKTMARDACSCSPFHYKVDYKSEDHVMRKLLQGSQFLRVICLFGLDIGKKLPTEIGDVVHLQYLGITSCSLDEIPPSVGKLTRLQTLDVRGTDVHTLPPEFWSIRTLRHVFGSIPLPRRVGNLEQLQTLQAVRPDDDVGSCWDATTFARMKRLQSLYISGLRNENEKGALAAIQELKYLVLLCIGGEVISLDFTGCNFPRLQVLILMGEIVPPLNSPESSNSFYFPTLVKLSLENTKVPQRFIDKLSVELPLLASLTLLPGSYDGECLEFTKGFQSLKELKVDVRLRKIVIEEPACPHLVKLDILIYFKDFRLELVDRRNIEEIIKREYKYLYEKMQMVGAFVRTIATEELEAPTRD</sequence>
<dbReference type="PRINTS" id="PR00364">
    <property type="entry name" value="DISEASERSIST"/>
</dbReference>
<evidence type="ECO:0000313" key="13">
    <source>
        <dbReference type="Proteomes" id="UP000008810"/>
    </source>
</evidence>
<dbReference type="OrthoDB" id="1517790at2759"/>
<dbReference type="InterPro" id="IPR002182">
    <property type="entry name" value="NB-ARC"/>
</dbReference>
<dbReference type="InterPro" id="IPR058922">
    <property type="entry name" value="WHD_DRP"/>
</dbReference>
<dbReference type="GO" id="GO:0098542">
    <property type="term" value="P:defense response to other organism"/>
    <property type="evidence" value="ECO:0000318"/>
    <property type="project" value="GO_Central"/>
</dbReference>
<keyword evidence="2" id="KW-0433">Leucine-rich repeat</keyword>
<dbReference type="SUPFAM" id="SSF52540">
    <property type="entry name" value="P-loop containing nucleoside triphosphate hydrolases"/>
    <property type="match status" value="1"/>
</dbReference>
<dbReference type="PANTHER" id="PTHR23155">
    <property type="entry name" value="DISEASE RESISTANCE PROTEIN RP"/>
    <property type="match status" value="1"/>
</dbReference>
<dbReference type="InterPro" id="IPR038005">
    <property type="entry name" value="RX-like_CC"/>
</dbReference>
<dbReference type="InterPro" id="IPR041118">
    <property type="entry name" value="Rx_N"/>
</dbReference>
<dbReference type="SUPFAM" id="SSF52047">
    <property type="entry name" value="RNI-like"/>
    <property type="match status" value="1"/>
</dbReference>
<accession>A0A0Q3LM83</accession>
<dbReference type="GO" id="GO:0042742">
    <property type="term" value="P:defense response to bacterium"/>
    <property type="evidence" value="ECO:0007669"/>
    <property type="project" value="UniProtKB-ARBA"/>
</dbReference>
<dbReference type="Proteomes" id="UP000008810">
    <property type="component" value="Chromosome 3"/>
</dbReference>
<dbReference type="KEGG" id="bdi:100824913"/>
<dbReference type="EnsemblPlants" id="KQJ93573">
    <property type="protein sequence ID" value="KQJ93573"/>
    <property type="gene ID" value="BRADI_3g05470v3"/>
</dbReference>
<dbReference type="InterPro" id="IPR032675">
    <property type="entry name" value="LRR_dom_sf"/>
</dbReference>
<dbReference type="Pfam" id="PF00931">
    <property type="entry name" value="NB-ARC"/>
    <property type="match status" value="1"/>
</dbReference>
<gene>
    <name evidence="12" type="primary">LOC100824913</name>
    <name evidence="11" type="ORF">BRADI_3g05470v3</name>
</gene>
<organism evidence="11">
    <name type="scientific">Brachypodium distachyon</name>
    <name type="common">Purple false brome</name>
    <name type="synonym">Trachynia distachya</name>
    <dbReference type="NCBI Taxonomy" id="15368"/>
    <lineage>
        <taxon>Eukaryota</taxon>
        <taxon>Viridiplantae</taxon>
        <taxon>Streptophyta</taxon>
        <taxon>Embryophyta</taxon>
        <taxon>Tracheophyta</taxon>
        <taxon>Spermatophyta</taxon>
        <taxon>Magnoliopsida</taxon>
        <taxon>Liliopsida</taxon>
        <taxon>Poales</taxon>
        <taxon>Poaceae</taxon>
        <taxon>BOP clade</taxon>
        <taxon>Pooideae</taxon>
        <taxon>Stipodae</taxon>
        <taxon>Brachypodieae</taxon>
        <taxon>Brachypodium</taxon>
    </lineage>
</organism>
<feature type="domain" description="NB-ARC" evidence="7">
    <location>
        <begin position="173"/>
        <end position="304"/>
    </location>
</feature>
<evidence type="ECO:0000256" key="2">
    <source>
        <dbReference type="ARBA" id="ARBA00022614"/>
    </source>
</evidence>
<reference evidence="11" key="2">
    <citation type="submission" date="2017-06" db="EMBL/GenBank/DDBJ databases">
        <title>WGS assembly of Brachypodium distachyon.</title>
        <authorList>
            <consortium name="The International Brachypodium Initiative"/>
            <person name="Lucas S."/>
            <person name="Harmon-Smith M."/>
            <person name="Lail K."/>
            <person name="Tice H."/>
            <person name="Grimwood J."/>
            <person name="Bruce D."/>
            <person name="Barry K."/>
            <person name="Shu S."/>
            <person name="Lindquist E."/>
            <person name="Wang M."/>
            <person name="Pitluck S."/>
            <person name="Vogel J.P."/>
            <person name="Garvin D.F."/>
            <person name="Mockler T.C."/>
            <person name="Schmutz J."/>
            <person name="Rokhsar D."/>
            <person name="Bevan M.W."/>
        </authorList>
    </citation>
    <scope>NUCLEOTIDE SEQUENCE</scope>
    <source>
        <strain evidence="11">Bd21</strain>
    </source>
</reference>
<dbReference type="Gene3D" id="1.20.5.4130">
    <property type="match status" value="1"/>
</dbReference>
<reference evidence="11 12" key="1">
    <citation type="journal article" date="2010" name="Nature">
        <title>Genome sequencing and analysis of the model grass Brachypodium distachyon.</title>
        <authorList>
            <consortium name="International Brachypodium Initiative"/>
        </authorList>
    </citation>
    <scope>NUCLEOTIDE SEQUENCE [LARGE SCALE GENOMIC DNA]</scope>
    <source>
        <strain evidence="11">Bd21</strain>
        <strain evidence="12">cv. Bd21</strain>
    </source>
</reference>
<feature type="domain" description="Disease resistance R13L4/SHOC-2-like LRR" evidence="10">
    <location>
        <begin position="605"/>
        <end position="891"/>
    </location>
</feature>
<evidence type="ECO:0000259" key="9">
    <source>
        <dbReference type="Pfam" id="PF23559"/>
    </source>
</evidence>